<evidence type="ECO:0000313" key="1">
    <source>
        <dbReference type="EMBL" id="GIX67591.1"/>
    </source>
</evidence>
<gene>
    <name evidence="1" type="ORF">CEXT_623461</name>
</gene>
<sequence>MQTTQKSATGITIGRWSMQVGAFPPLTHTIKSENFCREVFGALIAFSLLRSDCSVIIPTQKKTGSLRGLVLLRERRKLQVLGHKNLSSPTHIHFLGMPPLIKYPLSSLCPHLQCTQFRNRTSQSDDEACRLARFPVDP</sequence>
<dbReference type="EMBL" id="BPLR01019416">
    <property type="protein sequence ID" value="GIX67591.1"/>
    <property type="molecule type" value="Genomic_DNA"/>
</dbReference>
<dbReference type="AlphaFoldDB" id="A0AAV4M589"/>
<accession>A0AAV4M589</accession>
<protein>
    <submittedName>
        <fullName evidence="1">Uncharacterized protein</fullName>
    </submittedName>
</protein>
<proteinExistence type="predicted"/>
<dbReference type="Proteomes" id="UP001054945">
    <property type="component" value="Unassembled WGS sequence"/>
</dbReference>
<comment type="caution">
    <text evidence="1">The sequence shown here is derived from an EMBL/GenBank/DDBJ whole genome shotgun (WGS) entry which is preliminary data.</text>
</comment>
<evidence type="ECO:0000313" key="2">
    <source>
        <dbReference type="Proteomes" id="UP001054945"/>
    </source>
</evidence>
<organism evidence="1 2">
    <name type="scientific">Caerostris extrusa</name>
    <name type="common">Bark spider</name>
    <name type="synonym">Caerostris bankana</name>
    <dbReference type="NCBI Taxonomy" id="172846"/>
    <lineage>
        <taxon>Eukaryota</taxon>
        <taxon>Metazoa</taxon>
        <taxon>Ecdysozoa</taxon>
        <taxon>Arthropoda</taxon>
        <taxon>Chelicerata</taxon>
        <taxon>Arachnida</taxon>
        <taxon>Araneae</taxon>
        <taxon>Araneomorphae</taxon>
        <taxon>Entelegynae</taxon>
        <taxon>Araneoidea</taxon>
        <taxon>Araneidae</taxon>
        <taxon>Caerostris</taxon>
    </lineage>
</organism>
<keyword evidence="2" id="KW-1185">Reference proteome</keyword>
<reference evidence="1 2" key="1">
    <citation type="submission" date="2021-06" db="EMBL/GenBank/DDBJ databases">
        <title>Caerostris extrusa draft genome.</title>
        <authorList>
            <person name="Kono N."/>
            <person name="Arakawa K."/>
        </authorList>
    </citation>
    <scope>NUCLEOTIDE SEQUENCE [LARGE SCALE GENOMIC DNA]</scope>
</reference>
<name>A0AAV4M589_CAEEX</name>